<name>A0A521BII2_9BACT</name>
<evidence type="ECO:0000313" key="2">
    <source>
        <dbReference type="Proteomes" id="UP000317593"/>
    </source>
</evidence>
<reference evidence="1 2" key="1">
    <citation type="submission" date="2017-05" db="EMBL/GenBank/DDBJ databases">
        <authorList>
            <person name="Varghese N."/>
            <person name="Submissions S."/>
        </authorList>
    </citation>
    <scope>NUCLEOTIDE SEQUENCE [LARGE SCALE GENOMIC DNA]</scope>
    <source>
        <strain evidence="1 2">DSM 21194</strain>
    </source>
</reference>
<dbReference type="AlphaFoldDB" id="A0A521BII2"/>
<protein>
    <submittedName>
        <fullName evidence="1">Uncharacterized protein</fullName>
    </submittedName>
</protein>
<organism evidence="1 2">
    <name type="scientific">Fodinibius sediminis</name>
    <dbReference type="NCBI Taxonomy" id="1214077"/>
    <lineage>
        <taxon>Bacteria</taxon>
        <taxon>Pseudomonadati</taxon>
        <taxon>Balneolota</taxon>
        <taxon>Balneolia</taxon>
        <taxon>Balneolales</taxon>
        <taxon>Balneolaceae</taxon>
        <taxon>Fodinibius</taxon>
    </lineage>
</organism>
<accession>A0A521BII2</accession>
<dbReference type="Proteomes" id="UP000317593">
    <property type="component" value="Unassembled WGS sequence"/>
</dbReference>
<proteinExistence type="predicted"/>
<sequence>MYENIEPLKCNPPGTFREVVAHPGGEDRAIEKAIIMEHRFAFVFWMKWKRALEKRGWLEQAAPTLVTIDWHRDLAPPDREQKEGLLGLDQSNLSDVSNYVWGRFDQTNDGHIFCAAWLNLVGDIILLKNSSGPMEDTFADRHGCEHRIFEFRDVERMEAFLVQRDDRNIFLDIDLDYFIHGKGNVFYPGTFEPYTEEEIRSVINIERDAFRYILSRMDGLTIAQEPSYCGGIANSCSIMKIVNNQFFDARNNWKHLNK</sequence>
<dbReference type="RefSeq" id="WP_142713373.1">
    <property type="nucleotide sequence ID" value="NZ_FXTH01000003.1"/>
</dbReference>
<dbReference type="EMBL" id="FXTH01000003">
    <property type="protein sequence ID" value="SMO46849.1"/>
    <property type="molecule type" value="Genomic_DNA"/>
</dbReference>
<dbReference type="OrthoDB" id="1246420at2"/>
<evidence type="ECO:0000313" key="1">
    <source>
        <dbReference type="EMBL" id="SMO46849.1"/>
    </source>
</evidence>
<keyword evidence="2" id="KW-1185">Reference proteome</keyword>
<gene>
    <name evidence="1" type="ORF">SAMN06265218_103145</name>
</gene>